<sequence length="698" mass="74597">MLRDPHLRPDSDEALGLEDTAAEPSLAYAPGPPPPGRWITRERLKWTGLGIVGAFLALILVLVITAPLSKSLQPITAPSLTLLSAEGAPIARRGAVVEGPVDAAELPDHVVQPFLAIEDRRFFGHFGVDPQGLARAFLANLREGEVVEGGSTITQQLAKLSFLSPEQTIWRKLQEAVLAFWLEARLGKNEILSRYLSSVYFGDNVFGLRAAARHYFSREPEELSVEQAAMLAGLLKAPSTLAPTDNLDGARERAAVVIAAMVDAGMLSKAEAEELPEVTLDVGGLPEVPSGSYFADWAFAQAEAALDDKYPAHTLTTTLEDRLQREAVAAIRNVGTGGAQVALVAMRRDGRVVAMVGGNSYERSPFNRATQALRQPGSTFKLFVYLAALREGYTPGTRVEDRPLRIGNWTPANYNDEYRGEITLREAFAVSSNVAAVRLAEEVGRDKVIAAARDLGMRGELERGPTMALGTSGVSLIDLVAAYAAVSAGRHPVRPHGLPRENVADGTTAMEPRVRAQMLELLRAAVNEGSARGARLSTQAFGKTGTSQDSRDAYFIGFSGDLITGVWIGHDDNRPMPGAQGGGVPAAIWRNFMTRALTPADEAPAPARAPREMPPPPSAARAPVVSREYDVEQGLAGEDAPIARPLDGPTAQVPIVAVPPVVDLPGPAAPRIEPRPAPAIPTPDEELPQDAEPVEAQR</sequence>
<keyword evidence="11" id="KW-0511">Multifunctional enzyme</keyword>
<evidence type="ECO:0000256" key="9">
    <source>
        <dbReference type="ARBA" id="ARBA00022960"/>
    </source>
</evidence>
<feature type="transmembrane region" description="Helical" evidence="16">
    <location>
        <begin position="46"/>
        <end position="68"/>
    </location>
</feature>
<evidence type="ECO:0000256" key="1">
    <source>
        <dbReference type="ARBA" id="ARBA00004752"/>
    </source>
</evidence>
<dbReference type="InterPro" id="IPR001264">
    <property type="entry name" value="Glyco_trans_51"/>
</dbReference>
<keyword evidence="16" id="KW-1133">Transmembrane helix</keyword>
<dbReference type="InterPro" id="IPR036950">
    <property type="entry name" value="PBP_transglycosylase"/>
</dbReference>
<dbReference type="Pfam" id="PF00912">
    <property type="entry name" value="Transgly"/>
    <property type="match status" value="1"/>
</dbReference>
<keyword evidence="16" id="KW-0472">Membrane</keyword>
<keyword evidence="16" id="KW-0812">Transmembrane</keyword>
<evidence type="ECO:0000256" key="8">
    <source>
        <dbReference type="ARBA" id="ARBA00022801"/>
    </source>
</evidence>
<keyword evidence="8" id="KW-0378">Hydrolase</keyword>
<dbReference type="GO" id="GO:0030288">
    <property type="term" value="C:outer membrane-bounded periplasmic space"/>
    <property type="evidence" value="ECO:0007669"/>
    <property type="project" value="TreeGrafter"/>
</dbReference>
<organism evidence="19 20">
    <name type="scientific">Croceibacterium soli</name>
    <dbReference type="NCBI Taxonomy" id="1739690"/>
    <lineage>
        <taxon>Bacteria</taxon>
        <taxon>Pseudomonadati</taxon>
        <taxon>Pseudomonadota</taxon>
        <taxon>Alphaproteobacteria</taxon>
        <taxon>Sphingomonadales</taxon>
        <taxon>Erythrobacteraceae</taxon>
        <taxon>Croceibacterium</taxon>
    </lineage>
</organism>
<reference evidence="19 20" key="1">
    <citation type="submission" date="2019-12" db="EMBL/GenBank/DDBJ databases">
        <title>Genomic-based taxomic classification of the family Erythrobacteraceae.</title>
        <authorList>
            <person name="Xu L."/>
        </authorList>
    </citation>
    <scope>NUCLEOTIDE SEQUENCE [LARGE SCALE GENOMIC DNA]</scope>
    <source>
        <strain evidence="19 20">MCCC 1K02066</strain>
    </source>
</reference>
<dbReference type="GO" id="GO:0071555">
    <property type="term" value="P:cell wall organization"/>
    <property type="evidence" value="ECO:0007669"/>
    <property type="project" value="UniProtKB-KW"/>
</dbReference>
<evidence type="ECO:0000313" key="19">
    <source>
        <dbReference type="EMBL" id="MXP42555.1"/>
    </source>
</evidence>
<comment type="catalytic activity">
    <reaction evidence="14">
        <text>[GlcNAc-(1-&gt;4)-Mur2Ac(oyl-L-Ala-gamma-D-Glu-L-Lys-D-Ala-D-Ala)](n)-di-trans,octa-cis-undecaprenyl diphosphate + beta-D-GlcNAc-(1-&gt;4)-Mur2Ac(oyl-L-Ala-gamma-D-Glu-L-Lys-D-Ala-D-Ala)-di-trans,octa-cis-undecaprenyl diphosphate = [GlcNAc-(1-&gt;4)-Mur2Ac(oyl-L-Ala-gamma-D-Glu-L-Lys-D-Ala-D-Ala)](n+1)-di-trans,octa-cis-undecaprenyl diphosphate + di-trans,octa-cis-undecaprenyl diphosphate + H(+)</text>
        <dbReference type="Rhea" id="RHEA:23708"/>
        <dbReference type="Rhea" id="RHEA-COMP:9602"/>
        <dbReference type="Rhea" id="RHEA-COMP:9603"/>
        <dbReference type="ChEBI" id="CHEBI:15378"/>
        <dbReference type="ChEBI" id="CHEBI:58405"/>
        <dbReference type="ChEBI" id="CHEBI:60033"/>
        <dbReference type="ChEBI" id="CHEBI:78435"/>
        <dbReference type="EC" id="2.4.99.28"/>
    </reaction>
</comment>
<evidence type="ECO:0000256" key="10">
    <source>
        <dbReference type="ARBA" id="ARBA00022984"/>
    </source>
</evidence>
<dbReference type="GO" id="GO:0008658">
    <property type="term" value="F:penicillin binding"/>
    <property type="evidence" value="ECO:0007669"/>
    <property type="project" value="InterPro"/>
</dbReference>
<feature type="compositionally biased region" description="Acidic residues" evidence="15">
    <location>
        <begin position="683"/>
        <end position="698"/>
    </location>
</feature>
<proteinExistence type="inferred from homology"/>
<keyword evidence="9" id="KW-0133">Cell shape</keyword>
<keyword evidence="12" id="KW-0961">Cell wall biogenesis/degradation</keyword>
<evidence type="ECO:0000256" key="5">
    <source>
        <dbReference type="ARBA" id="ARBA00022670"/>
    </source>
</evidence>
<comment type="similarity">
    <text evidence="2">In the C-terminal section; belongs to the transpeptidase family.</text>
</comment>
<dbReference type="InterPro" id="IPR023346">
    <property type="entry name" value="Lysozyme-like_dom_sf"/>
</dbReference>
<evidence type="ECO:0000256" key="12">
    <source>
        <dbReference type="ARBA" id="ARBA00023316"/>
    </source>
</evidence>
<evidence type="ECO:0000256" key="13">
    <source>
        <dbReference type="ARBA" id="ARBA00034000"/>
    </source>
</evidence>
<evidence type="ECO:0000313" key="20">
    <source>
        <dbReference type="Proteomes" id="UP000469159"/>
    </source>
</evidence>
<dbReference type="InterPro" id="IPR050396">
    <property type="entry name" value="Glycosyltr_51/Transpeptidase"/>
</dbReference>
<dbReference type="FunFam" id="1.10.3810.10:FF:000001">
    <property type="entry name" value="Penicillin-binding protein 1A"/>
    <property type="match status" value="1"/>
</dbReference>
<evidence type="ECO:0000256" key="16">
    <source>
        <dbReference type="SAM" id="Phobius"/>
    </source>
</evidence>
<dbReference type="PANTHER" id="PTHR32282:SF33">
    <property type="entry name" value="PEPTIDOGLYCAN GLYCOSYLTRANSFERASE"/>
    <property type="match status" value="1"/>
</dbReference>
<dbReference type="SUPFAM" id="SSF56601">
    <property type="entry name" value="beta-lactamase/transpeptidase-like"/>
    <property type="match status" value="1"/>
</dbReference>
<protein>
    <submittedName>
        <fullName evidence="19">Penicillin-binding protein</fullName>
    </submittedName>
</protein>
<evidence type="ECO:0000259" key="17">
    <source>
        <dbReference type="Pfam" id="PF00905"/>
    </source>
</evidence>
<evidence type="ECO:0000256" key="2">
    <source>
        <dbReference type="ARBA" id="ARBA00007090"/>
    </source>
</evidence>
<dbReference type="Pfam" id="PF00905">
    <property type="entry name" value="Transpeptidase"/>
    <property type="match status" value="1"/>
</dbReference>
<dbReference type="InterPro" id="IPR012338">
    <property type="entry name" value="Beta-lactam/transpept-like"/>
</dbReference>
<evidence type="ECO:0000259" key="18">
    <source>
        <dbReference type="Pfam" id="PF00912"/>
    </source>
</evidence>
<dbReference type="Gene3D" id="3.40.710.10">
    <property type="entry name" value="DD-peptidase/beta-lactamase superfamily"/>
    <property type="match status" value="1"/>
</dbReference>
<dbReference type="Gene3D" id="1.10.3810.10">
    <property type="entry name" value="Biosynthetic peptidoglycan transglycosylase-like"/>
    <property type="match status" value="1"/>
</dbReference>
<comment type="caution">
    <text evidence="19">The sequence shown here is derived from an EMBL/GenBank/DDBJ whole genome shotgun (WGS) entry which is preliminary data.</text>
</comment>
<keyword evidence="20" id="KW-1185">Reference proteome</keyword>
<dbReference type="GO" id="GO:0009002">
    <property type="term" value="F:serine-type D-Ala-D-Ala carboxypeptidase activity"/>
    <property type="evidence" value="ECO:0007669"/>
    <property type="project" value="UniProtKB-EC"/>
</dbReference>
<dbReference type="GO" id="GO:0006508">
    <property type="term" value="P:proteolysis"/>
    <property type="evidence" value="ECO:0007669"/>
    <property type="project" value="UniProtKB-KW"/>
</dbReference>
<dbReference type="AlphaFoldDB" id="A0A6I4V0N5"/>
<keyword evidence="7" id="KW-0808">Transferase</keyword>
<dbReference type="UniPathway" id="UPA00219"/>
<feature type="region of interest" description="Disordered" evidence="15">
    <location>
        <begin position="602"/>
        <end position="625"/>
    </location>
</feature>
<keyword evidence="6" id="KW-0328">Glycosyltransferase</keyword>
<evidence type="ECO:0000256" key="4">
    <source>
        <dbReference type="ARBA" id="ARBA00022645"/>
    </source>
</evidence>
<comment type="catalytic activity">
    <reaction evidence="13">
        <text>Preferential cleavage: (Ac)2-L-Lys-D-Ala-|-D-Ala. Also transpeptidation of peptidyl-alanyl moieties that are N-acyl substituents of D-alanine.</text>
        <dbReference type="EC" id="3.4.16.4"/>
    </reaction>
</comment>
<dbReference type="GO" id="GO:0009252">
    <property type="term" value="P:peptidoglycan biosynthetic process"/>
    <property type="evidence" value="ECO:0007669"/>
    <property type="project" value="UniProtKB-UniPathway"/>
</dbReference>
<dbReference type="PANTHER" id="PTHR32282">
    <property type="entry name" value="BINDING PROTEIN TRANSPEPTIDASE, PUTATIVE-RELATED"/>
    <property type="match status" value="1"/>
</dbReference>
<gene>
    <name evidence="19" type="ORF">GRI75_12995</name>
</gene>
<dbReference type="Proteomes" id="UP000469159">
    <property type="component" value="Unassembled WGS sequence"/>
</dbReference>
<dbReference type="SUPFAM" id="SSF53955">
    <property type="entry name" value="Lysozyme-like"/>
    <property type="match status" value="1"/>
</dbReference>
<dbReference type="GO" id="GO:0008955">
    <property type="term" value="F:peptidoglycan glycosyltransferase activity"/>
    <property type="evidence" value="ECO:0007669"/>
    <property type="project" value="UniProtKB-EC"/>
</dbReference>
<feature type="domain" description="Penicillin-binding protein transpeptidase" evidence="17">
    <location>
        <begin position="342"/>
        <end position="550"/>
    </location>
</feature>
<name>A0A6I4V0N5_9SPHN</name>
<evidence type="ECO:0000256" key="3">
    <source>
        <dbReference type="ARBA" id="ARBA00007739"/>
    </source>
</evidence>
<keyword evidence="10" id="KW-0573">Peptidoglycan synthesis</keyword>
<evidence type="ECO:0000256" key="14">
    <source>
        <dbReference type="ARBA" id="ARBA00049902"/>
    </source>
</evidence>
<comment type="similarity">
    <text evidence="3">In the N-terminal section; belongs to the glycosyltransferase 51 family.</text>
</comment>
<dbReference type="EMBL" id="WTYK01000008">
    <property type="protein sequence ID" value="MXP42555.1"/>
    <property type="molecule type" value="Genomic_DNA"/>
</dbReference>
<dbReference type="InterPro" id="IPR001460">
    <property type="entry name" value="PCN-bd_Tpept"/>
</dbReference>
<dbReference type="RefSeq" id="WP_160747411.1">
    <property type="nucleotide sequence ID" value="NZ_WTYK01000008.1"/>
</dbReference>
<evidence type="ECO:0000256" key="7">
    <source>
        <dbReference type="ARBA" id="ARBA00022679"/>
    </source>
</evidence>
<feature type="region of interest" description="Disordered" evidence="15">
    <location>
        <begin position="662"/>
        <end position="698"/>
    </location>
</feature>
<evidence type="ECO:0000256" key="6">
    <source>
        <dbReference type="ARBA" id="ARBA00022676"/>
    </source>
</evidence>
<comment type="pathway">
    <text evidence="1">Cell wall biogenesis; peptidoglycan biosynthesis.</text>
</comment>
<evidence type="ECO:0000256" key="11">
    <source>
        <dbReference type="ARBA" id="ARBA00023268"/>
    </source>
</evidence>
<keyword evidence="4" id="KW-0121">Carboxypeptidase</keyword>
<feature type="compositionally biased region" description="Low complexity" evidence="15">
    <location>
        <begin position="662"/>
        <end position="671"/>
    </location>
</feature>
<feature type="domain" description="Glycosyl transferase family 51" evidence="18">
    <location>
        <begin position="98"/>
        <end position="261"/>
    </location>
</feature>
<dbReference type="GO" id="GO:0008360">
    <property type="term" value="P:regulation of cell shape"/>
    <property type="evidence" value="ECO:0007669"/>
    <property type="project" value="UniProtKB-KW"/>
</dbReference>
<evidence type="ECO:0000256" key="15">
    <source>
        <dbReference type="SAM" id="MobiDB-lite"/>
    </source>
</evidence>
<keyword evidence="5" id="KW-0645">Protease</keyword>
<accession>A0A6I4V0N5</accession>
<dbReference type="OrthoDB" id="9766909at2"/>